<feature type="domain" description="Cationic amino acid transporter C-terminal" evidence="7">
    <location>
        <begin position="719"/>
        <end position="769"/>
    </location>
</feature>
<evidence type="ECO:0000256" key="5">
    <source>
        <dbReference type="SAM" id="MobiDB-lite"/>
    </source>
</evidence>
<feature type="transmembrane region" description="Helical" evidence="6">
    <location>
        <begin position="84"/>
        <end position="107"/>
    </location>
</feature>
<feature type="transmembrane region" description="Helical" evidence="6">
    <location>
        <begin position="655"/>
        <end position="676"/>
    </location>
</feature>
<feature type="transmembrane region" description="Helical" evidence="6">
    <location>
        <begin position="459"/>
        <end position="476"/>
    </location>
</feature>
<dbReference type="Pfam" id="PF13906">
    <property type="entry name" value="AA_permease_C"/>
    <property type="match status" value="1"/>
</dbReference>
<dbReference type="Pfam" id="PF13520">
    <property type="entry name" value="AA_permease_2"/>
    <property type="match status" value="1"/>
</dbReference>
<feature type="transmembrane region" description="Helical" evidence="6">
    <location>
        <begin position="360"/>
        <end position="388"/>
    </location>
</feature>
<feature type="transmembrane region" description="Helical" evidence="6">
    <location>
        <begin position="482"/>
        <end position="501"/>
    </location>
</feature>
<feature type="region of interest" description="Disordered" evidence="5">
    <location>
        <begin position="275"/>
        <end position="311"/>
    </location>
</feature>
<feature type="transmembrane region" description="Helical" evidence="6">
    <location>
        <begin position="746"/>
        <end position="764"/>
    </location>
</feature>
<accession>A0A9D4P3Q4</accession>
<keyword evidence="3 6" id="KW-1133">Transmembrane helix</keyword>
<comment type="subcellular location">
    <subcellularLocation>
        <location evidence="1">Membrane</location>
        <topology evidence="1">Multi-pass membrane protein</topology>
    </subcellularLocation>
</comment>
<dbReference type="InterPro" id="IPR002293">
    <property type="entry name" value="AA/rel_permease1"/>
</dbReference>
<keyword evidence="2 6" id="KW-0812">Transmembrane</keyword>
<dbReference type="PANTHER" id="PTHR43243:SF17">
    <property type="entry name" value="CATIONIC AMINO ACID TRANSPORTER-RELATED"/>
    <property type="match status" value="1"/>
</dbReference>
<dbReference type="InterPro" id="IPR029485">
    <property type="entry name" value="CAT_C"/>
</dbReference>
<feature type="transmembrane region" description="Helical" evidence="6">
    <location>
        <begin position="209"/>
        <end position="229"/>
    </location>
</feature>
<feature type="region of interest" description="Disordered" evidence="5">
    <location>
        <begin position="835"/>
        <end position="890"/>
    </location>
</feature>
<evidence type="ECO:0000259" key="7">
    <source>
        <dbReference type="Pfam" id="PF13906"/>
    </source>
</evidence>
<feature type="transmembrane region" description="Helical" evidence="6">
    <location>
        <begin position="688"/>
        <end position="707"/>
    </location>
</feature>
<dbReference type="AlphaFoldDB" id="A0A9D4P3Q4"/>
<feature type="compositionally biased region" description="Polar residues" evidence="5">
    <location>
        <begin position="876"/>
        <end position="890"/>
    </location>
</feature>
<evidence type="ECO:0000256" key="6">
    <source>
        <dbReference type="SAM" id="Phobius"/>
    </source>
</evidence>
<evidence type="ECO:0000256" key="2">
    <source>
        <dbReference type="ARBA" id="ARBA00022692"/>
    </source>
</evidence>
<dbReference type="GO" id="GO:0005886">
    <property type="term" value="C:plasma membrane"/>
    <property type="evidence" value="ECO:0007669"/>
    <property type="project" value="TreeGrafter"/>
</dbReference>
<name>A0A9D4P3Q4_DERFA</name>
<feature type="transmembrane region" description="Helical" evidence="6">
    <location>
        <begin position="719"/>
        <end position="740"/>
    </location>
</feature>
<evidence type="ECO:0000256" key="3">
    <source>
        <dbReference type="ARBA" id="ARBA00022989"/>
    </source>
</evidence>
<feature type="compositionally biased region" description="Low complexity" evidence="5">
    <location>
        <begin position="835"/>
        <end position="861"/>
    </location>
</feature>
<protein>
    <submittedName>
        <fullName evidence="8">Cationic amino acid transporter</fullName>
    </submittedName>
</protein>
<dbReference type="Proteomes" id="UP000828236">
    <property type="component" value="Unassembled WGS sequence"/>
</dbReference>
<evidence type="ECO:0000313" key="8">
    <source>
        <dbReference type="EMBL" id="KAH7643032.1"/>
    </source>
</evidence>
<sequence>MRELIINLTNRTLTKIDPGKWMMMMSKLLRTREPDSTATDQQQTTTKLEKCLKTRDLVSLGVGSCVGTGMYLVAGMVAKNLAGPAVIISFLIAGIASLLSGVCYAEFGVRVPNTSGSAYMYSYVTVGEFIAFVIGWNMILEYLIGSAAGAAAISACIDSMYNGHITLWIRSKFGTFIGHTPDIFAAIITIIMTLILATGVKKSLMFTNILNAINFSIWFFIIASSLFYLDFDNWSETITTTTTTTAAAATTTTTTTTIITTTTIATLNGQELSTVKLNNNDNDNNNSHHHHHHHHQNHQNNDNNHDDHHNHQRGVGGFAPYGWSGILNGAATCFYAFIGFDIIATTGEESENPQRSIPTAIVTSMIIALIAYISSGLIVTLVIPYWQIDTNSPIIEMFADVGANRCKFFAAIGALAGLFVSMFGSMFPMPRVVYAMAKDGLLYQEFAQISPFTNTPVKSTLIFGSFTAFIALIMSLEVLVEMMSIGTLMAYTLVSTCVLLLRYQPTKTNLIELLPQSIRSACVTPNKEIPPSFVQQQHYPPPPSFVCPSTTTTAATITSMNQMSRQQCYSKKIYESSDSGGGDDYDPNWSRQGSKDDEFLVPGTAGLQYGSVPYQHGGSSSRRYGILDKYEKLLMYLFPYGWQVNTPATEESGMYVARLVGIFLLLVLIFDIQLAWHINSINWNNNRLLFLLFMVLFISIIVIILAISRQPQIRCNLKFKAPGVPFVPAIAIIINIYLILRLSILTLVRFIIWMTIGLFIYFGYGINHSILEQQEQQQQQQQTTTNDNDNNGQQIFNGININQFHSQQQQQQQTMELKIPANRLAQTFNKNNLIINPPIKSTTTTTSSSSSFTRTDSISQKPPLPPRPKNRPQPTLKHQQSSTTKWETFD</sequence>
<dbReference type="EMBL" id="SDOV01000003">
    <property type="protein sequence ID" value="KAH7643032.1"/>
    <property type="molecule type" value="Genomic_DNA"/>
</dbReference>
<comment type="caution">
    <text evidence="8">The sequence shown here is derived from an EMBL/GenBank/DDBJ whole genome shotgun (WGS) entry which is preliminary data.</text>
</comment>
<reference evidence="8" key="1">
    <citation type="submission" date="2020-06" db="EMBL/GenBank/DDBJ databases">
        <authorList>
            <person name="Ji K."/>
            <person name="Li J."/>
        </authorList>
    </citation>
    <scope>NUCLEOTIDE SEQUENCE</scope>
    <source>
        <strain evidence="8">JKM2019</strain>
        <tissue evidence="8">Whole body</tissue>
    </source>
</reference>
<feature type="transmembrane region" description="Helical" evidence="6">
    <location>
        <begin position="119"/>
        <end position="136"/>
    </location>
</feature>
<dbReference type="PANTHER" id="PTHR43243">
    <property type="entry name" value="INNER MEMBRANE TRANSPORTER YGJI-RELATED"/>
    <property type="match status" value="1"/>
</dbReference>
<reference evidence="8" key="2">
    <citation type="journal article" date="2021" name="World Allergy Organ. J.">
        <title>Chromosome-level assembly of Dermatophagoides farinae genome and transcriptome reveals two novel allergens Der f 37 and Der f 39.</title>
        <authorList>
            <person name="Chen J."/>
            <person name="Cai Z."/>
            <person name="Fan D."/>
            <person name="Hu J."/>
            <person name="Hou Y."/>
            <person name="He Y."/>
            <person name="Zhang Z."/>
            <person name="Zhao Z."/>
            <person name="Gao P."/>
            <person name="Hu W."/>
            <person name="Sun J."/>
            <person name="Li J."/>
            <person name="Ji K."/>
        </authorList>
    </citation>
    <scope>NUCLEOTIDE SEQUENCE</scope>
    <source>
        <strain evidence="8">JKM2019</strain>
    </source>
</reference>
<dbReference type="Gene3D" id="1.20.1740.10">
    <property type="entry name" value="Amino acid/polyamine transporter I"/>
    <property type="match status" value="3"/>
</dbReference>
<organism evidence="8">
    <name type="scientific">Dermatophagoides farinae</name>
    <name type="common">American house dust mite</name>
    <dbReference type="NCBI Taxonomy" id="6954"/>
    <lineage>
        <taxon>Eukaryota</taxon>
        <taxon>Metazoa</taxon>
        <taxon>Ecdysozoa</taxon>
        <taxon>Arthropoda</taxon>
        <taxon>Chelicerata</taxon>
        <taxon>Arachnida</taxon>
        <taxon>Acari</taxon>
        <taxon>Acariformes</taxon>
        <taxon>Sarcoptiformes</taxon>
        <taxon>Astigmata</taxon>
        <taxon>Psoroptidia</taxon>
        <taxon>Analgoidea</taxon>
        <taxon>Pyroglyphidae</taxon>
        <taxon>Dermatophagoidinae</taxon>
        <taxon>Dermatophagoides</taxon>
    </lineage>
</organism>
<feature type="transmembrane region" description="Helical" evidence="6">
    <location>
        <begin position="173"/>
        <end position="197"/>
    </location>
</feature>
<evidence type="ECO:0000256" key="4">
    <source>
        <dbReference type="ARBA" id="ARBA00023136"/>
    </source>
</evidence>
<dbReference type="GO" id="GO:0015171">
    <property type="term" value="F:amino acid transmembrane transporter activity"/>
    <property type="evidence" value="ECO:0007669"/>
    <property type="project" value="TreeGrafter"/>
</dbReference>
<keyword evidence="4 6" id="KW-0472">Membrane</keyword>
<feature type="transmembrane region" description="Helical" evidence="6">
    <location>
        <begin position="57"/>
        <end position="78"/>
    </location>
</feature>
<feature type="transmembrane region" description="Helical" evidence="6">
    <location>
        <begin position="408"/>
        <end position="428"/>
    </location>
</feature>
<evidence type="ECO:0000256" key="1">
    <source>
        <dbReference type="ARBA" id="ARBA00004141"/>
    </source>
</evidence>
<feature type="compositionally biased region" description="Basic residues" evidence="5">
    <location>
        <begin position="287"/>
        <end position="297"/>
    </location>
</feature>
<gene>
    <name evidence="8" type="ORF">HUG17_9723</name>
</gene>
<proteinExistence type="predicted"/>